<evidence type="ECO:0000256" key="3">
    <source>
        <dbReference type="ARBA" id="ARBA00022448"/>
    </source>
</evidence>
<keyword evidence="5 8" id="KW-0812">Transmembrane</keyword>
<proteinExistence type="inferred from homology"/>
<dbReference type="OrthoDB" id="9814303at2"/>
<comment type="similarity">
    <text evidence="2">Belongs to the major facilitator superfamily. Bcr/CmlA family.</text>
</comment>
<dbReference type="GO" id="GO:0005886">
    <property type="term" value="C:plasma membrane"/>
    <property type="evidence" value="ECO:0007669"/>
    <property type="project" value="UniProtKB-SubCell"/>
</dbReference>
<sequence length="408" mass="42451">MSVSHPGDSLTRPKRILYIVVLGALVGLGPFTIDLYLPAFPALTEDFGVGDAVIQLTLTGTTIGFGLGQLFVGPWSDRVGRRIPLLVATGLHIVASLGAALSPDVVVLGGFRVLQGIGAAGGGVVAMAMVRDMFGGRPLVRMLSRLALVTSLAPILAPVIGSQLLRITDWRGIFYVLAAYGLFVLLAAGLSIGETMPARGPDAEARRTVGERYRALFTDRIFVGIALLGGMMFSGLFSYLSASPFLFQEVFDLSPQEFGLLFGINSVGILVGNQTASRLTKVVGPQWILACTTAVQVLSSAAIVIGVLLGFGFVGIVIPLFLFILCCGFAFPCIQVIALAHHGKEAGTAASILGAANFGLAGLISPVVGALGISSALPMGSVMLATALIGTASLWFIVRPRTVPALED</sequence>
<evidence type="ECO:0000313" key="10">
    <source>
        <dbReference type="EMBL" id="PVZ95719.1"/>
    </source>
</evidence>
<dbReference type="PROSITE" id="PS50850">
    <property type="entry name" value="MFS"/>
    <property type="match status" value="1"/>
</dbReference>
<dbReference type="InterPro" id="IPR020846">
    <property type="entry name" value="MFS_dom"/>
</dbReference>
<dbReference type="CDD" id="cd17320">
    <property type="entry name" value="MFS_MdfA_MDR_like"/>
    <property type="match status" value="1"/>
</dbReference>
<dbReference type="PANTHER" id="PTHR23502">
    <property type="entry name" value="MAJOR FACILITATOR SUPERFAMILY"/>
    <property type="match status" value="1"/>
</dbReference>
<evidence type="ECO:0000256" key="7">
    <source>
        <dbReference type="ARBA" id="ARBA00023136"/>
    </source>
</evidence>
<evidence type="ECO:0000256" key="4">
    <source>
        <dbReference type="ARBA" id="ARBA00022475"/>
    </source>
</evidence>
<feature type="transmembrane region" description="Helical" evidence="8">
    <location>
        <begin position="379"/>
        <end position="398"/>
    </location>
</feature>
<keyword evidence="11" id="KW-1185">Reference proteome</keyword>
<dbReference type="Pfam" id="PF07690">
    <property type="entry name" value="MFS_1"/>
    <property type="match status" value="1"/>
</dbReference>
<evidence type="ECO:0000259" key="9">
    <source>
        <dbReference type="PROSITE" id="PS50850"/>
    </source>
</evidence>
<feature type="transmembrane region" description="Helical" evidence="8">
    <location>
        <begin position="142"/>
        <end position="160"/>
    </location>
</feature>
<evidence type="ECO:0000256" key="1">
    <source>
        <dbReference type="ARBA" id="ARBA00004651"/>
    </source>
</evidence>
<keyword evidence="3" id="KW-0813">Transport</keyword>
<name>A0A2V1HWV1_9MICO</name>
<evidence type="ECO:0000256" key="6">
    <source>
        <dbReference type="ARBA" id="ARBA00022989"/>
    </source>
</evidence>
<dbReference type="SUPFAM" id="SSF103473">
    <property type="entry name" value="MFS general substrate transporter"/>
    <property type="match status" value="1"/>
</dbReference>
<evidence type="ECO:0000256" key="8">
    <source>
        <dbReference type="SAM" id="Phobius"/>
    </source>
</evidence>
<feature type="transmembrane region" description="Helical" evidence="8">
    <location>
        <begin position="16"/>
        <end position="33"/>
    </location>
</feature>
<evidence type="ECO:0000256" key="2">
    <source>
        <dbReference type="ARBA" id="ARBA00006236"/>
    </source>
</evidence>
<dbReference type="AlphaFoldDB" id="A0A2V1HWV1"/>
<dbReference type="Gene3D" id="1.20.1720.10">
    <property type="entry name" value="Multidrug resistance protein D"/>
    <property type="match status" value="1"/>
</dbReference>
<keyword evidence="6 8" id="KW-1133">Transmembrane helix</keyword>
<feature type="domain" description="Major facilitator superfamily (MFS) profile" evidence="9">
    <location>
        <begin position="15"/>
        <end position="402"/>
    </location>
</feature>
<dbReference type="Proteomes" id="UP000244893">
    <property type="component" value="Unassembled WGS sequence"/>
</dbReference>
<dbReference type="RefSeq" id="WP_116755454.1">
    <property type="nucleotide sequence ID" value="NZ_JBHUEX010000001.1"/>
</dbReference>
<feature type="transmembrane region" description="Helical" evidence="8">
    <location>
        <begin position="53"/>
        <end position="71"/>
    </location>
</feature>
<reference evidence="10 11" key="1">
    <citation type="submission" date="2018-05" db="EMBL/GenBank/DDBJ databases">
        <title>Amnibacterium sp. M8JJ-5, whole genome shotgun sequence.</title>
        <authorList>
            <person name="Tuo L."/>
        </authorList>
    </citation>
    <scope>NUCLEOTIDE SEQUENCE [LARGE SCALE GENOMIC DNA]</scope>
    <source>
        <strain evidence="10 11">M8JJ-5</strain>
    </source>
</reference>
<dbReference type="InterPro" id="IPR011701">
    <property type="entry name" value="MFS"/>
</dbReference>
<dbReference type="InterPro" id="IPR036259">
    <property type="entry name" value="MFS_trans_sf"/>
</dbReference>
<keyword evidence="7 8" id="KW-0472">Membrane</keyword>
<comment type="caution">
    <text evidence="10">The sequence shown here is derived from an EMBL/GenBank/DDBJ whole genome shotgun (WGS) entry which is preliminary data.</text>
</comment>
<evidence type="ECO:0000256" key="5">
    <source>
        <dbReference type="ARBA" id="ARBA00022692"/>
    </source>
</evidence>
<comment type="subcellular location">
    <subcellularLocation>
        <location evidence="1">Cell membrane</location>
        <topology evidence="1">Multi-pass membrane protein</topology>
    </subcellularLocation>
</comment>
<feature type="transmembrane region" description="Helical" evidence="8">
    <location>
        <begin position="113"/>
        <end position="130"/>
    </location>
</feature>
<dbReference type="EMBL" id="QEOP01000001">
    <property type="protein sequence ID" value="PVZ95719.1"/>
    <property type="molecule type" value="Genomic_DNA"/>
</dbReference>
<dbReference type="NCBIfam" id="TIGR00710">
    <property type="entry name" value="efflux_Bcr_CflA"/>
    <property type="match status" value="1"/>
</dbReference>
<feature type="transmembrane region" description="Helical" evidence="8">
    <location>
        <begin position="172"/>
        <end position="192"/>
    </location>
</feature>
<feature type="transmembrane region" description="Helical" evidence="8">
    <location>
        <begin position="83"/>
        <end position="101"/>
    </location>
</feature>
<feature type="transmembrane region" description="Helical" evidence="8">
    <location>
        <begin position="288"/>
        <end position="314"/>
    </location>
</feature>
<protein>
    <submittedName>
        <fullName evidence="10">Bcr/CflA family drug resistance efflux transporter</fullName>
    </submittedName>
</protein>
<feature type="transmembrane region" description="Helical" evidence="8">
    <location>
        <begin position="352"/>
        <end position="373"/>
    </location>
</feature>
<evidence type="ECO:0000313" key="11">
    <source>
        <dbReference type="Proteomes" id="UP000244893"/>
    </source>
</evidence>
<organism evidence="10 11">
    <name type="scientific">Amnibacterium flavum</name>
    <dbReference type="NCBI Taxonomy" id="2173173"/>
    <lineage>
        <taxon>Bacteria</taxon>
        <taxon>Bacillati</taxon>
        <taxon>Actinomycetota</taxon>
        <taxon>Actinomycetes</taxon>
        <taxon>Micrococcales</taxon>
        <taxon>Microbacteriaceae</taxon>
        <taxon>Amnibacterium</taxon>
    </lineage>
</organism>
<keyword evidence="4" id="KW-1003">Cell membrane</keyword>
<dbReference type="InterPro" id="IPR004812">
    <property type="entry name" value="Efflux_drug-R_Bcr/CmlA"/>
</dbReference>
<dbReference type="PANTHER" id="PTHR23502:SF132">
    <property type="entry name" value="POLYAMINE TRANSPORTER 2-RELATED"/>
    <property type="match status" value="1"/>
</dbReference>
<dbReference type="GO" id="GO:0042910">
    <property type="term" value="F:xenobiotic transmembrane transporter activity"/>
    <property type="evidence" value="ECO:0007669"/>
    <property type="project" value="InterPro"/>
</dbReference>
<feature type="transmembrane region" description="Helical" evidence="8">
    <location>
        <begin position="221"/>
        <end position="246"/>
    </location>
</feature>
<accession>A0A2V1HWV1</accession>
<feature type="transmembrane region" description="Helical" evidence="8">
    <location>
        <begin position="320"/>
        <end position="340"/>
    </location>
</feature>
<feature type="transmembrane region" description="Helical" evidence="8">
    <location>
        <begin position="258"/>
        <end position="276"/>
    </location>
</feature>
<dbReference type="GO" id="GO:1990961">
    <property type="term" value="P:xenobiotic detoxification by transmembrane export across the plasma membrane"/>
    <property type="evidence" value="ECO:0007669"/>
    <property type="project" value="InterPro"/>
</dbReference>
<dbReference type="PROSITE" id="PS00216">
    <property type="entry name" value="SUGAR_TRANSPORT_1"/>
    <property type="match status" value="1"/>
</dbReference>
<dbReference type="InterPro" id="IPR005829">
    <property type="entry name" value="Sugar_transporter_CS"/>
</dbReference>
<gene>
    <name evidence="10" type="ORF">DDQ50_04360</name>
</gene>